<dbReference type="AlphaFoldDB" id="A0A934UP47"/>
<dbReference type="SUPFAM" id="SSF159888">
    <property type="entry name" value="YdhG-like"/>
    <property type="match status" value="1"/>
</dbReference>
<organism evidence="2 3">
    <name type="scientific">Mucilaginibacter segetis</name>
    <dbReference type="NCBI Taxonomy" id="2793071"/>
    <lineage>
        <taxon>Bacteria</taxon>
        <taxon>Pseudomonadati</taxon>
        <taxon>Bacteroidota</taxon>
        <taxon>Sphingobacteriia</taxon>
        <taxon>Sphingobacteriales</taxon>
        <taxon>Sphingobacteriaceae</taxon>
        <taxon>Mucilaginibacter</taxon>
    </lineage>
</organism>
<protein>
    <submittedName>
        <fullName evidence="2">DUF1801 domain-containing protein</fullName>
    </submittedName>
</protein>
<dbReference type="RefSeq" id="WP_200067579.1">
    <property type="nucleotide sequence ID" value="NZ_JAEHFW010000003.1"/>
</dbReference>
<keyword evidence="3" id="KW-1185">Reference proteome</keyword>
<evidence type="ECO:0000313" key="3">
    <source>
        <dbReference type="Proteomes" id="UP000613193"/>
    </source>
</evidence>
<dbReference type="Pfam" id="PF08818">
    <property type="entry name" value="DUF1801"/>
    <property type="match status" value="1"/>
</dbReference>
<dbReference type="Proteomes" id="UP000613193">
    <property type="component" value="Unassembled WGS sequence"/>
</dbReference>
<comment type="caution">
    <text evidence="2">The sequence shown here is derived from an EMBL/GenBank/DDBJ whole genome shotgun (WGS) entry which is preliminary data.</text>
</comment>
<evidence type="ECO:0000259" key="1">
    <source>
        <dbReference type="Pfam" id="PF08818"/>
    </source>
</evidence>
<feature type="domain" description="YdhG-like" evidence="1">
    <location>
        <begin position="23"/>
        <end position="112"/>
    </location>
</feature>
<gene>
    <name evidence="2" type="ORF">I5M19_17145</name>
</gene>
<dbReference type="InterPro" id="IPR014922">
    <property type="entry name" value="YdhG-like"/>
</dbReference>
<accession>A0A934UP47</accession>
<evidence type="ECO:0000313" key="2">
    <source>
        <dbReference type="EMBL" id="MBK0381054.1"/>
    </source>
</evidence>
<reference evidence="2" key="1">
    <citation type="submission" date="2020-12" db="EMBL/GenBank/DDBJ databases">
        <title>Bacterial novel species Mucilaginibacter sp. SD-g isolated from soil.</title>
        <authorList>
            <person name="Jung H.-Y."/>
        </authorList>
    </citation>
    <scope>NUCLEOTIDE SEQUENCE</scope>
    <source>
        <strain evidence="2">SD-g</strain>
    </source>
</reference>
<name>A0A934UP47_9SPHI</name>
<dbReference type="EMBL" id="JAEHFW010000003">
    <property type="protein sequence ID" value="MBK0381054.1"/>
    <property type="molecule type" value="Genomic_DNA"/>
</dbReference>
<dbReference type="Gene3D" id="3.90.1150.200">
    <property type="match status" value="1"/>
</dbReference>
<sequence>MDSAKRFTSVDEYLSALPEDIKRILMHLRGIVKEIVPDAEELISYQIPSYKHNGMLVGYAAFKKHCSFYLMHGSLLKQFIQELNGFNTTQSAIHFTPEHPIPDELIKRMIRAKLELNAFLVTSKNIKNKK</sequence>
<proteinExistence type="predicted"/>